<evidence type="ECO:0000256" key="8">
    <source>
        <dbReference type="PIRSR" id="PIRSR602402-1"/>
    </source>
</evidence>
<comment type="cofactor">
    <cofactor evidence="1 8">
        <name>heme</name>
        <dbReference type="ChEBI" id="CHEBI:30413"/>
    </cofactor>
</comment>
<dbReference type="PROSITE" id="PS00086">
    <property type="entry name" value="CYTOCHROME_P450"/>
    <property type="match status" value="1"/>
</dbReference>
<keyword evidence="10" id="KW-1133">Transmembrane helix</keyword>
<comment type="similarity">
    <text evidence="2 9">Belongs to the cytochrome P450 family.</text>
</comment>
<dbReference type="Pfam" id="PF00067">
    <property type="entry name" value="p450"/>
    <property type="match status" value="1"/>
</dbReference>
<evidence type="ECO:0000256" key="5">
    <source>
        <dbReference type="ARBA" id="ARBA00023002"/>
    </source>
</evidence>
<reference evidence="11 12" key="1">
    <citation type="submission" date="2020-03" db="EMBL/GenBank/DDBJ databases">
        <title>Draft Genome Sequence of Cudoniella acicularis.</title>
        <authorList>
            <person name="Buettner E."/>
            <person name="Kellner H."/>
        </authorList>
    </citation>
    <scope>NUCLEOTIDE SEQUENCE [LARGE SCALE GENOMIC DNA]</scope>
    <source>
        <strain evidence="11 12">DSM 108380</strain>
    </source>
</reference>
<dbReference type="PANTHER" id="PTHR24287:SF17">
    <property type="entry name" value="P450, PUTATIVE (EUROFUNG)-RELATED"/>
    <property type="match status" value="1"/>
</dbReference>
<keyword evidence="4 8" id="KW-0479">Metal-binding</keyword>
<dbReference type="CDD" id="cd11063">
    <property type="entry name" value="CYP52"/>
    <property type="match status" value="1"/>
</dbReference>
<keyword evidence="10" id="KW-0812">Transmembrane</keyword>
<sequence>MNSSEPQVRALELTIIPLLGSVILYWVYNKVLLGISRRNFKKENNCQPIPTYPHVDPIFGFDYWYALKKAAGSRNLLVWIREQYSLYGYTYFARLQTTHIINTCEPENLKAMHSTKFRDFGVDKRRHEAFVPLLGVNSILLSNGATWKHKRAALAPSFTRSQYSNLPLFEKHILNLIGEIKAENAAAGQVDLTDYFHCCTFDITTELMYGKSVELLVNGDKELMKDMTRSAEGGQERWVLARLAKLVGNPTFIDSASRVRRFMARYVDQAIAYRERLDHLKSLPIQEISKQNVGDSKAVEADRVLYLHTVALKTLDKAALLDELTTILFAGRDSTAALLTNLFFVFAGNPEIWAKLREEISVLNGQKPTFDQLKDLQYVQSCLNESLRLDAVVPLNTRMALVDTCLPRGGGPDGKSPIFVPAGTNIAFHVTALHRRKDLWGDDAEEFRPERWEKIKGQGAWMYQPFGGGPRNCPGQHLSLTEAAYTIVRLAQEFSHIERVDDDPWVESIGLATLNLNGAKVRLTAA</sequence>
<dbReference type="Proteomes" id="UP000566819">
    <property type="component" value="Unassembled WGS sequence"/>
</dbReference>
<accession>A0A8H4RIS7</accession>
<dbReference type="Gene3D" id="1.10.630.10">
    <property type="entry name" value="Cytochrome P450"/>
    <property type="match status" value="1"/>
</dbReference>
<keyword evidence="3 8" id="KW-0349">Heme</keyword>
<evidence type="ECO:0008006" key="13">
    <source>
        <dbReference type="Google" id="ProtNLM"/>
    </source>
</evidence>
<organism evidence="11 12">
    <name type="scientific">Cudoniella acicularis</name>
    <dbReference type="NCBI Taxonomy" id="354080"/>
    <lineage>
        <taxon>Eukaryota</taxon>
        <taxon>Fungi</taxon>
        <taxon>Dikarya</taxon>
        <taxon>Ascomycota</taxon>
        <taxon>Pezizomycotina</taxon>
        <taxon>Leotiomycetes</taxon>
        <taxon>Helotiales</taxon>
        <taxon>Tricladiaceae</taxon>
        <taxon>Cudoniella</taxon>
    </lineage>
</organism>
<dbReference type="GO" id="GO:0020037">
    <property type="term" value="F:heme binding"/>
    <property type="evidence" value="ECO:0007669"/>
    <property type="project" value="InterPro"/>
</dbReference>
<proteinExistence type="inferred from homology"/>
<dbReference type="InterPro" id="IPR001128">
    <property type="entry name" value="Cyt_P450"/>
</dbReference>
<dbReference type="PRINTS" id="PR01239">
    <property type="entry name" value="EP450IICYP52"/>
</dbReference>
<gene>
    <name evidence="11" type="ORF">G7Y89_g9221</name>
</gene>
<name>A0A8H4RIS7_9HELO</name>
<keyword evidence="6 8" id="KW-0408">Iron</keyword>
<evidence type="ECO:0000256" key="1">
    <source>
        <dbReference type="ARBA" id="ARBA00001971"/>
    </source>
</evidence>
<dbReference type="PRINTS" id="PR00464">
    <property type="entry name" value="EP450II"/>
</dbReference>
<dbReference type="PANTHER" id="PTHR24287">
    <property type="entry name" value="P450, PUTATIVE (EUROFUNG)-RELATED"/>
    <property type="match status" value="1"/>
</dbReference>
<evidence type="ECO:0000256" key="7">
    <source>
        <dbReference type="ARBA" id="ARBA00023033"/>
    </source>
</evidence>
<evidence type="ECO:0000256" key="10">
    <source>
        <dbReference type="SAM" id="Phobius"/>
    </source>
</evidence>
<dbReference type="EMBL" id="JAAMPI010000743">
    <property type="protein sequence ID" value="KAF4628927.1"/>
    <property type="molecule type" value="Genomic_DNA"/>
</dbReference>
<evidence type="ECO:0000256" key="3">
    <source>
        <dbReference type="ARBA" id="ARBA00022617"/>
    </source>
</evidence>
<evidence type="ECO:0000256" key="6">
    <source>
        <dbReference type="ARBA" id="ARBA00023004"/>
    </source>
</evidence>
<evidence type="ECO:0000256" key="4">
    <source>
        <dbReference type="ARBA" id="ARBA00022723"/>
    </source>
</evidence>
<dbReference type="PRINTS" id="PR00385">
    <property type="entry name" value="P450"/>
</dbReference>
<evidence type="ECO:0000313" key="12">
    <source>
        <dbReference type="Proteomes" id="UP000566819"/>
    </source>
</evidence>
<dbReference type="SUPFAM" id="SSF48264">
    <property type="entry name" value="Cytochrome P450"/>
    <property type="match status" value="1"/>
</dbReference>
<dbReference type="InterPro" id="IPR036396">
    <property type="entry name" value="Cyt_P450_sf"/>
</dbReference>
<keyword evidence="10" id="KW-0472">Membrane</keyword>
<keyword evidence="12" id="KW-1185">Reference proteome</keyword>
<dbReference type="InterPro" id="IPR002974">
    <property type="entry name" value="Cyt_P450_E_CYP52_ascomycetes"/>
</dbReference>
<feature type="transmembrane region" description="Helical" evidence="10">
    <location>
        <begin position="6"/>
        <end position="28"/>
    </location>
</feature>
<evidence type="ECO:0000256" key="2">
    <source>
        <dbReference type="ARBA" id="ARBA00010617"/>
    </source>
</evidence>
<dbReference type="AlphaFoldDB" id="A0A8H4RIS7"/>
<dbReference type="OrthoDB" id="1470350at2759"/>
<keyword evidence="7 9" id="KW-0503">Monooxygenase</keyword>
<dbReference type="GO" id="GO:0016712">
    <property type="term" value="F:oxidoreductase activity, acting on paired donors, with incorporation or reduction of molecular oxygen, reduced flavin or flavoprotein as one donor, and incorporation of one atom of oxygen"/>
    <property type="evidence" value="ECO:0007669"/>
    <property type="project" value="InterPro"/>
</dbReference>
<feature type="binding site" description="axial binding residue" evidence="8">
    <location>
        <position position="473"/>
    </location>
    <ligand>
        <name>heme</name>
        <dbReference type="ChEBI" id="CHEBI:30413"/>
    </ligand>
    <ligandPart>
        <name>Fe</name>
        <dbReference type="ChEBI" id="CHEBI:18248"/>
    </ligandPart>
</feature>
<evidence type="ECO:0000313" key="11">
    <source>
        <dbReference type="EMBL" id="KAF4628927.1"/>
    </source>
</evidence>
<dbReference type="InterPro" id="IPR047146">
    <property type="entry name" value="Cyt_P450_E_CYP52_fungi"/>
</dbReference>
<dbReference type="InterPro" id="IPR002402">
    <property type="entry name" value="Cyt_P450_E_grp-II"/>
</dbReference>
<dbReference type="InterPro" id="IPR017972">
    <property type="entry name" value="Cyt_P450_CS"/>
</dbReference>
<protein>
    <recommendedName>
        <fullName evidence="13">Cytochrome P450</fullName>
    </recommendedName>
</protein>
<dbReference type="GO" id="GO:0005506">
    <property type="term" value="F:iron ion binding"/>
    <property type="evidence" value="ECO:0007669"/>
    <property type="project" value="InterPro"/>
</dbReference>
<evidence type="ECO:0000256" key="9">
    <source>
        <dbReference type="RuleBase" id="RU000461"/>
    </source>
</evidence>
<comment type="caution">
    <text evidence="11">The sequence shown here is derived from an EMBL/GenBank/DDBJ whole genome shotgun (WGS) entry which is preliminary data.</text>
</comment>
<keyword evidence="5 9" id="KW-0560">Oxidoreductase</keyword>